<evidence type="ECO:0000313" key="4">
    <source>
        <dbReference type="Proteomes" id="UP001497480"/>
    </source>
</evidence>
<dbReference type="GO" id="GO:0009507">
    <property type="term" value="C:chloroplast"/>
    <property type="evidence" value="ECO:0007669"/>
    <property type="project" value="TreeGrafter"/>
</dbReference>
<keyword evidence="2" id="KW-1133">Transmembrane helix</keyword>
<organism evidence="3 4">
    <name type="scientific">Lupinus luteus</name>
    <name type="common">European yellow lupine</name>
    <dbReference type="NCBI Taxonomy" id="3873"/>
    <lineage>
        <taxon>Eukaryota</taxon>
        <taxon>Viridiplantae</taxon>
        <taxon>Streptophyta</taxon>
        <taxon>Embryophyta</taxon>
        <taxon>Tracheophyta</taxon>
        <taxon>Spermatophyta</taxon>
        <taxon>Magnoliopsida</taxon>
        <taxon>eudicotyledons</taxon>
        <taxon>Gunneridae</taxon>
        <taxon>Pentapetalae</taxon>
        <taxon>rosids</taxon>
        <taxon>fabids</taxon>
        <taxon>Fabales</taxon>
        <taxon>Fabaceae</taxon>
        <taxon>Papilionoideae</taxon>
        <taxon>50 kb inversion clade</taxon>
        <taxon>genistoids sensu lato</taxon>
        <taxon>core genistoids</taxon>
        <taxon>Genisteae</taxon>
        <taxon>Lupinus</taxon>
    </lineage>
</organism>
<dbReference type="Proteomes" id="UP001497480">
    <property type="component" value="Unassembled WGS sequence"/>
</dbReference>
<dbReference type="EMBL" id="CAXHTB010000013">
    <property type="protein sequence ID" value="CAL0318458.1"/>
    <property type="molecule type" value="Genomic_DNA"/>
</dbReference>
<evidence type="ECO:0000256" key="1">
    <source>
        <dbReference type="SAM" id="MobiDB-lite"/>
    </source>
</evidence>
<gene>
    <name evidence="3" type="ORF">LLUT_LOCUS19518</name>
</gene>
<feature type="compositionally biased region" description="Acidic residues" evidence="1">
    <location>
        <begin position="239"/>
        <end position="273"/>
    </location>
</feature>
<proteinExistence type="predicted"/>
<evidence type="ECO:0000256" key="2">
    <source>
        <dbReference type="SAM" id="Phobius"/>
    </source>
</evidence>
<sequence>MNSAQITACQPGLYVKNISQLRQLHSKPCVLSMSTTPCSSISPGKRGKPSFGLRCRPISKSREPLHICLAGGNGMETNDENSPLKSLEKAMEKFKGPSIEDVLRQQINKGEYLEGGGSGAKPPGGDGGSGGGGGPGDPGGEEEETPAEIFDEYLQMIFGTLGFIFLYIYILTGEELTKLARDFIKYKFGGNPSVRLKNAMYEWGEFYRSMVEEEEIDDDWLEAAILDTPTWWYNPDTQYSDEPDEDGDGDEDEDEDEDADPFSNEDDDDSYFY</sequence>
<dbReference type="AlphaFoldDB" id="A0AAV1XAX8"/>
<protein>
    <submittedName>
        <fullName evidence="3">Uncharacterized protein</fullName>
    </submittedName>
</protein>
<evidence type="ECO:0000313" key="3">
    <source>
        <dbReference type="EMBL" id="CAL0318458.1"/>
    </source>
</evidence>
<feature type="transmembrane region" description="Helical" evidence="2">
    <location>
        <begin position="153"/>
        <end position="171"/>
    </location>
</feature>
<dbReference type="PANTHER" id="PTHR35483:SF1">
    <property type="entry name" value="GLYCINE-RICH PROTEIN-RELATED"/>
    <property type="match status" value="1"/>
</dbReference>
<feature type="region of interest" description="Disordered" evidence="1">
    <location>
        <begin position="112"/>
        <end position="144"/>
    </location>
</feature>
<reference evidence="3 4" key="1">
    <citation type="submission" date="2024-03" db="EMBL/GenBank/DDBJ databases">
        <authorList>
            <person name="Martinez-Hernandez J."/>
        </authorList>
    </citation>
    <scope>NUCLEOTIDE SEQUENCE [LARGE SCALE GENOMIC DNA]</scope>
</reference>
<keyword evidence="2" id="KW-0812">Transmembrane</keyword>
<keyword evidence="4" id="KW-1185">Reference proteome</keyword>
<feature type="region of interest" description="Disordered" evidence="1">
    <location>
        <begin position="232"/>
        <end position="273"/>
    </location>
</feature>
<accession>A0AAV1XAX8</accession>
<keyword evidence="2" id="KW-0472">Membrane</keyword>
<feature type="compositionally biased region" description="Gly residues" evidence="1">
    <location>
        <begin position="113"/>
        <end position="138"/>
    </location>
</feature>
<dbReference type="PANTHER" id="PTHR35483">
    <property type="entry name" value="NUCLEUSENVELOPE PROTEIN"/>
    <property type="match status" value="1"/>
</dbReference>
<name>A0AAV1XAX8_LUPLU</name>
<comment type="caution">
    <text evidence="3">The sequence shown here is derived from an EMBL/GenBank/DDBJ whole genome shotgun (WGS) entry which is preliminary data.</text>
</comment>